<feature type="compositionally biased region" description="Polar residues" evidence="1">
    <location>
        <begin position="1"/>
        <end position="15"/>
    </location>
</feature>
<protein>
    <submittedName>
        <fullName evidence="3">Uncharacterized protein</fullName>
    </submittedName>
</protein>
<evidence type="ECO:0000256" key="2">
    <source>
        <dbReference type="SAM" id="Phobius"/>
    </source>
</evidence>
<feature type="compositionally biased region" description="Basic and acidic residues" evidence="1">
    <location>
        <begin position="29"/>
        <end position="40"/>
    </location>
</feature>
<accession>A0A0D3J119</accession>
<feature type="region of interest" description="Disordered" evidence="1">
    <location>
        <begin position="1"/>
        <end position="56"/>
    </location>
</feature>
<evidence type="ECO:0000256" key="1">
    <source>
        <dbReference type="SAM" id="MobiDB-lite"/>
    </source>
</evidence>
<dbReference type="GeneID" id="17263353"/>
<evidence type="ECO:0000313" key="3">
    <source>
        <dbReference type="EnsemblProtists" id="EOD17204"/>
    </source>
</evidence>
<dbReference type="KEGG" id="ehx:EMIHUDRAFT_244311"/>
<feature type="transmembrane region" description="Helical" evidence="2">
    <location>
        <begin position="79"/>
        <end position="97"/>
    </location>
</feature>
<keyword evidence="4" id="KW-1185">Reference proteome</keyword>
<proteinExistence type="predicted"/>
<name>A0A0D3J119_EMIH1</name>
<organism evidence="3 4">
    <name type="scientific">Emiliania huxleyi (strain CCMP1516)</name>
    <dbReference type="NCBI Taxonomy" id="280463"/>
    <lineage>
        <taxon>Eukaryota</taxon>
        <taxon>Haptista</taxon>
        <taxon>Haptophyta</taxon>
        <taxon>Prymnesiophyceae</taxon>
        <taxon>Isochrysidales</taxon>
        <taxon>Noelaerhabdaceae</taxon>
        <taxon>Emiliania</taxon>
    </lineage>
</organism>
<dbReference type="AlphaFoldDB" id="A0A0D3J119"/>
<reference evidence="4" key="1">
    <citation type="journal article" date="2013" name="Nature">
        <title>Pan genome of the phytoplankton Emiliania underpins its global distribution.</title>
        <authorList>
            <person name="Read B.A."/>
            <person name="Kegel J."/>
            <person name="Klute M.J."/>
            <person name="Kuo A."/>
            <person name="Lefebvre S.C."/>
            <person name="Maumus F."/>
            <person name="Mayer C."/>
            <person name="Miller J."/>
            <person name="Monier A."/>
            <person name="Salamov A."/>
            <person name="Young J."/>
            <person name="Aguilar M."/>
            <person name="Claverie J.M."/>
            <person name="Frickenhaus S."/>
            <person name="Gonzalez K."/>
            <person name="Herman E.K."/>
            <person name="Lin Y.C."/>
            <person name="Napier J."/>
            <person name="Ogata H."/>
            <person name="Sarno A.F."/>
            <person name="Shmutz J."/>
            <person name="Schroeder D."/>
            <person name="de Vargas C."/>
            <person name="Verret F."/>
            <person name="von Dassow P."/>
            <person name="Valentin K."/>
            <person name="Van de Peer Y."/>
            <person name="Wheeler G."/>
            <person name="Dacks J.B."/>
            <person name="Delwiche C.F."/>
            <person name="Dyhrman S.T."/>
            <person name="Glockner G."/>
            <person name="John U."/>
            <person name="Richards T."/>
            <person name="Worden A.Z."/>
            <person name="Zhang X."/>
            <person name="Grigoriev I.V."/>
            <person name="Allen A.E."/>
            <person name="Bidle K."/>
            <person name="Borodovsky M."/>
            <person name="Bowler C."/>
            <person name="Brownlee C."/>
            <person name="Cock J.M."/>
            <person name="Elias M."/>
            <person name="Gladyshev V.N."/>
            <person name="Groth M."/>
            <person name="Guda C."/>
            <person name="Hadaegh A."/>
            <person name="Iglesias-Rodriguez M.D."/>
            <person name="Jenkins J."/>
            <person name="Jones B.M."/>
            <person name="Lawson T."/>
            <person name="Leese F."/>
            <person name="Lindquist E."/>
            <person name="Lobanov A."/>
            <person name="Lomsadze A."/>
            <person name="Malik S.B."/>
            <person name="Marsh M.E."/>
            <person name="Mackinder L."/>
            <person name="Mock T."/>
            <person name="Mueller-Roeber B."/>
            <person name="Pagarete A."/>
            <person name="Parker M."/>
            <person name="Probert I."/>
            <person name="Quesneville H."/>
            <person name="Raines C."/>
            <person name="Rensing S.A."/>
            <person name="Riano-Pachon D.M."/>
            <person name="Richier S."/>
            <person name="Rokitta S."/>
            <person name="Shiraiwa Y."/>
            <person name="Soanes D.M."/>
            <person name="van der Giezen M."/>
            <person name="Wahlund T.M."/>
            <person name="Williams B."/>
            <person name="Wilson W."/>
            <person name="Wolfe G."/>
            <person name="Wurch L.L."/>
        </authorList>
    </citation>
    <scope>NUCLEOTIDE SEQUENCE</scope>
</reference>
<dbReference type="EnsemblProtists" id="EOD17204">
    <property type="protein sequence ID" value="EOD17204"/>
    <property type="gene ID" value="EMIHUDRAFT_244311"/>
</dbReference>
<dbReference type="PaxDb" id="2903-EOD17204"/>
<dbReference type="HOGENOM" id="CLU_1879315_0_0_1"/>
<dbReference type="Proteomes" id="UP000013827">
    <property type="component" value="Unassembled WGS sequence"/>
</dbReference>
<keyword evidence="2" id="KW-0472">Membrane</keyword>
<sequence length="136" mass="14147">MSETAARAGSSTPNALSRPPAPPGKRNRHSDGGHGQRWAEAKGSLKRLAAGGQAPEKGAQLDAGIDLVLPEAAQTKQTAGGFGISLILITLLLFLCIRPHLQAVKGVELSDDMAAALEAAADGDEAEENDEKHRSF</sequence>
<reference evidence="3" key="2">
    <citation type="submission" date="2024-10" db="UniProtKB">
        <authorList>
            <consortium name="EnsemblProtists"/>
        </authorList>
    </citation>
    <scope>IDENTIFICATION</scope>
</reference>
<keyword evidence="2" id="KW-1133">Transmembrane helix</keyword>
<evidence type="ECO:0000313" key="4">
    <source>
        <dbReference type="Proteomes" id="UP000013827"/>
    </source>
</evidence>
<keyword evidence="2" id="KW-0812">Transmembrane</keyword>
<dbReference type="RefSeq" id="XP_005769633.1">
    <property type="nucleotide sequence ID" value="XM_005769576.1"/>
</dbReference>